<keyword evidence="10" id="KW-1003">Cell membrane</keyword>
<evidence type="ECO:0000256" key="10">
    <source>
        <dbReference type="HAMAP-Rule" id="MF_00155"/>
    </source>
</evidence>
<dbReference type="GO" id="GO:0005886">
    <property type="term" value="C:plasma membrane"/>
    <property type="evidence" value="ECO:0007669"/>
    <property type="project" value="UniProtKB-SubCell"/>
</dbReference>
<keyword evidence="14" id="KW-1185">Reference proteome</keyword>
<evidence type="ECO:0000256" key="2">
    <source>
        <dbReference type="ARBA" id="ARBA00004382"/>
    </source>
</evidence>
<reference evidence="13" key="1">
    <citation type="submission" date="2021-04" db="EMBL/GenBank/DDBJ databases">
        <authorList>
            <person name="Zhang D.-C."/>
        </authorList>
    </citation>
    <scope>NUCLEOTIDE SEQUENCE</scope>
    <source>
        <strain evidence="13">CGMCC 1.15697</strain>
    </source>
</reference>
<gene>
    <name evidence="10" type="primary">ctaG</name>
    <name evidence="13" type="ORF">KAJ83_15910</name>
</gene>
<organism evidence="13 14">
    <name type="scientific">Marivibrio halodurans</name>
    <dbReference type="NCBI Taxonomy" id="2039722"/>
    <lineage>
        <taxon>Bacteria</taxon>
        <taxon>Pseudomonadati</taxon>
        <taxon>Pseudomonadota</taxon>
        <taxon>Alphaproteobacteria</taxon>
        <taxon>Rhodospirillales</taxon>
        <taxon>Rhodospirillaceae</taxon>
        <taxon>Marivibrio</taxon>
    </lineage>
</organism>
<evidence type="ECO:0000256" key="11">
    <source>
        <dbReference type="SAM" id="MobiDB-lite"/>
    </source>
</evidence>
<sequence length="210" mass="22528">MGEGEHARPDDAGGRRDARRSKNRRVALGASCAVLAMVGLSFASVPLYDLFCRVTGYGGTTQTASGDGVAVIDRQVTVRFDASTNAGLPWEFRAAQKPMTVQVGETNLAFYKAANLADRETLGTATFNVTPLKAGQYFVKIDCFCFTEQRLKPGEAVDMPVSFYIDPAIAEDPNLDDTNTVTLSYTFFPKEDEGSGGDQVSSLDSASGLE</sequence>
<name>A0A8J7V3Y3_9PROT</name>
<feature type="topological domain" description="Periplasmic" evidence="10">
    <location>
        <begin position="45"/>
        <end position="210"/>
    </location>
</feature>
<dbReference type="AlphaFoldDB" id="A0A8J7V3Y3"/>
<evidence type="ECO:0000256" key="1">
    <source>
        <dbReference type="ARBA" id="ARBA00004007"/>
    </source>
</evidence>
<dbReference type="GO" id="GO:0005507">
    <property type="term" value="F:copper ion binding"/>
    <property type="evidence" value="ECO:0007669"/>
    <property type="project" value="InterPro"/>
</dbReference>
<evidence type="ECO:0000256" key="6">
    <source>
        <dbReference type="ARBA" id="ARBA00022968"/>
    </source>
</evidence>
<dbReference type="Gene3D" id="2.60.370.10">
    <property type="entry name" value="Ctag/Cox11"/>
    <property type="match status" value="1"/>
</dbReference>
<dbReference type="NCBIfam" id="NF003465">
    <property type="entry name" value="PRK05089.1"/>
    <property type="match status" value="1"/>
</dbReference>
<evidence type="ECO:0000256" key="9">
    <source>
        <dbReference type="ARBA" id="ARBA00023136"/>
    </source>
</evidence>
<dbReference type="PANTHER" id="PTHR21320:SF3">
    <property type="entry name" value="CYTOCHROME C OXIDASE ASSEMBLY PROTEIN COX11, MITOCHONDRIAL-RELATED"/>
    <property type="match status" value="1"/>
</dbReference>
<evidence type="ECO:0000256" key="12">
    <source>
        <dbReference type="SAM" id="Phobius"/>
    </source>
</evidence>
<keyword evidence="8 10" id="KW-0186">Copper</keyword>
<evidence type="ECO:0000313" key="13">
    <source>
        <dbReference type="EMBL" id="MBP5858507.1"/>
    </source>
</evidence>
<dbReference type="SUPFAM" id="SSF110111">
    <property type="entry name" value="Ctag/Cox11"/>
    <property type="match status" value="1"/>
</dbReference>
<feature type="region of interest" description="Disordered" evidence="11">
    <location>
        <begin position="190"/>
        <end position="210"/>
    </location>
</feature>
<evidence type="ECO:0000256" key="8">
    <source>
        <dbReference type="ARBA" id="ARBA00023008"/>
    </source>
</evidence>
<keyword evidence="6 10" id="KW-0735">Signal-anchor</keyword>
<evidence type="ECO:0000256" key="5">
    <source>
        <dbReference type="ARBA" id="ARBA00022692"/>
    </source>
</evidence>
<comment type="similarity">
    <text evidence="3 10">Belongs to the COX11/CtaG family.</text>
</comment>
<comment type="caution">
    <text evidence="13">The sequence shown here is derived from an EMBL/GenBank/DDBJ whole genome shotgun (WGS) entry which is preliminary data.</text>
</comment>
<proteinExistence type="inferred from homology"/>
<protein>
    <recommendedName>
        <fullName evidence="4 10">Cytochrome c oxidase assembly protein CtaG</fullName>
    </recommendedName>
</protein>
<dbReference type="EMBL" id="JAGMWN010000008">
    <property type="protein sequence ID" value="MBP5858507.1"/>
    <property type="molecule type" value="Genomic_DNA"/>
</dbReference>
<dbReference type="PANTHER" id="PTHR21320">
    <property type="entry name" value="CYTOCHROME C OXIDASE ASSEMBLY PROTEIN COX11-RELATED"/>
    <property type="match status" value="1"/>
</dbReference>
<dbReference type="Proteomes" id="UP000672602">
    <property type="component" value="Unassembled WGS sequence"/>
</dbReference>
<feature type="topological domain" description="Cytoplasmic" evidence="10">
    <location>
        <begin position="1"/>
        <end position="21"/>
    </location>
</feature>
<keyword evidence="9 10" id="KW-0472">Membrane</keyword>
<feature type="compositionally biased region" description="Basic and acidic residues" evidence="11">
    <location>
        <begin position="1"/>
        <end position="16"/>
    </location>
</feature>
<dbReference type="FunFam" id="2.60.370.10:FF:000001">
    <property type="entry name" value="COX11 cytochrome c oxidase assembly homolog"/>
    <property type="match status" value="1"/>
</dbReference>
<dbReference type="RefSeq" id="WP_210683092.1">
    <property type="nucleotide sequence ID" value="NZ_JAGMWN010000008.1"/>
</dbReference>
<evidence type="ECO:0000256" key="7">
    <source>
        <dbReference type="ARBA" id="ARBA00022989"/>
    </source>
</evidence>
<dbReference type="Pfam" id="PF04442">
    <property type="entry name" value="CtaG_Cox11"/>
    <property type="match status" value="1"/>
</dbReference>
<keyword evidence="7 10" id="KW-1133">Transmembrane helix</keyword>
<dbReference type="InterPro" id="IPR007533">
    <property type="entry name" value="Cyt_c_oxidase_assmbl_CtaG"/>
</dbReference>
<dbReference type="InterPro" id="IPR023471">
    <property type="entry name" value="CtaG/Cox11_dom_sf"/>
</dbReference>
<evidence type="ECO:0000256" key="3">
    <source>
        <dbReference type="ARBA" id="ARBA00009620"/>
    </source>
</evidence>
<dbReference type="GO" id="GO:0008535">
    <property type="term" value="P:respiratory chain complex IV assembly"/>
    <property type="evidence" value="ECO:0007669"/>
    <property type="project" value="UniProtKB-UniRule"/>
</dbReference>
<evidence type="ECO:0000313" key="14">
    <source>
        <dbReference type="Proteomes" id="UP000672602"/>
    </source>
</evidence>
<accession>A0A8J7V3Y3</accession>
<feature type="transmembrane region" description="Helical" evidence="12">
    <location>
        <begin position="26"/>
        <end position="48"/>
    </location>
</feature>
<dbReference type="PIRSF" id="PIRSF005413">
    <property type="entry name" value="COX11"/>
    <property type="match status" value="1"/>
</dbReference>
<feature type="region of interest" description="Disordered" evidence="11">
    <location>
        <begin position="1"/>
        <end position="20"/>
    </location>
</feature>
<comment type="function">
    <text evidence="1 10">Exerts its effect at some terminal stage of cytochrome c oxidase synthesis, probably by being involved in the insertion of the copper B into subunit I.</text>
</comment>
<evidence type="ECO:0000256" key="4">
    <source>
        <dbReference type="ARBA" id="ARBA00015384"/>
    </source>
</evidence>
<feature type="compositionally biased region" description="Polar residues" evidence="11">
    <location>
        <begin position="198"/>
        <end position="210"/>
    </location>
</feature>
<dbReference type="HAMAP" id="MF_00155">
    <property type="entry name" value="CtaG"/>
    <property type="match status" value="1"/>
</dbReference>
<keyword evidence="10" id="KW-0997">Cell inner membrane</keyword>
<comment type="subcellular location">
    <subcellularLocation>
        <location evidence="2 10">Cell inner membrane</location>
        <topology evidence="2 10">Single-pass type II membrane protein</topology>
        <orientation evidence="2 10">Periplasmic side</orientation>
    </subcellularLocation>
</comment>
<keyword evidence="5 10" id="KW-0812">Transmembrane</keyword>